<dbReference type="PATRIC" id="fig|1035195.3.peg.746"/>
<keyword evidence="3" id="KW-1185">Reference proteome</keyword>
<dbReference type="Gene3D" id="1.10.287.1060">
    <property type="entry name" value="ESAT-6-like"/>
    <property type="match status" value="1"/>
</dbReference>
<dbReference type="RefSeq" id="WP_006063075.1">
    <property type="nucleotide sequence ID" value="NZ_KB290828.1"/>
</dbReference>
<accession>L1MJV5</accession>
<evidence type="ECO:0000313" key="3">
    <source>
        <dbReference type="Proteomes" id="UP000010445"/>
    </source>
</evidence>
<dbReference type="STRING" id="1035195.HMPREF9997_00832"/>
<reference evidence="2 3" key="1">
    <citation type="submission" date="2012-05" db="EMBL/GenBank/DDBJ databases">
        <authorList>
            <person name="Weinstock G."/>
            <person name="Sodergren E."/>
            <person name="Lobos E.A."/>
            <person name="Fulton L."/>
            <person name="Fulton R."/>
            <person name="Courtney L."/>
            <person name="Fronick C."/>
            <person name="O'Laughlin M."/>
            <person name="Godfrey J."/>
            <person name="Wilson R.M."/>
            <person name="Miner T."/>
            <person name="Farmer C."/>
            <person name="Delehaunty K."/>
            <person name="Cordes M."/>
            <person name="Minx P."/>
            <person name="Tomlinson C."/>
            <person name="Chen J."/>
            <person name="Wollam A."/>
            <person name="Pepin K.H."/>
            <person name="Bhonagiri V."/>
            <person name="Zhang X."/>
            <person name="Suruliraj S."/>
            <person name="Warren W."/>
            <person name="Mitreva M."/>
            <person name="Mardis E.R."/>
            <person name="Wilson R.K."/>
        </authorList>
    </citation>
    <scope>NUCLEOTIDE SEQUENCE [LARGE SCALE GENOMIC DNA]</scope>
    <source>
        <strain evidence="2 3">F0235</strain>
    </source>
</reference>
<dbReference type="EMBL" id="AMEM01000013">
    <property type="protein sequence ID" value="EKX91229.1"/>
    <property type="molecule type" value="Genomic_DNA"/>
</dbReference>
<dbReference type="InterPro" id="IPR010310">
    <property type="entry name" value="T7SS_ESAT-6-like"/>
</dbReference>
<protein>
    <submittedName>
        <fullName evidence="2">WXG100 family type VII secretion target</fullName>
    </submittedName>
</protein>
<dbReference type="eggNOG" id="ENOG5031MJB">
    <property type="taxonomic scope" value="Bacteria"/>
</dbReference>
<dbReference type="OrthoDB" id="3387628at2"/>
<comment type="caution">
    <text evidence="2">The sequence shown here is derived from an EMBL/GenBank/DDBJ whole genome shotgun (WGS) entry which is preliminary data.</text>
</comment>
<proteinExistence type="predicted"/>
<dbReference type="HOGENOM" id="CLU_151185_3_2_11"/>
<dbReference type="Proteomes" id="UP000010445">
    <property type="component" value="Unassembled WGS sequence"/>
</dbReference>
<dbReference type="AlphaFoldDB" id="L1MJV5"/>
<sequence>MSEGVYAYDSSTAENVSGDINQVISSIEATLDEMEGDMRKLSGGSWEGGEQEQYAAIHGRWSKSAHQAREVLGQVRASLDENTQSVGETRQRVTQTLAGE</sequence>
<feature type="region of interest" description="Disordered" evidence="1">
    <location>
        <begin position="80"/>
        <end position="100"/>
    </location>
</feature>
<dbReference type="SUPFAM" id="SSF140453">
    <property type="entry name" value="EsxAB dimer-like"/>
    <property type="match status" value="1"/>
</dbReference>
<organism evidence="2 3">
    <name type="scientific">Corynebacterium durum F0235</name>
    <dbReference type="NCBI Taxonomy" id="1035195"/>
    <lineage>
        <taxon>Bacteria</taxon>
        <taxon>Bacillati</taxon>
        <taxon>Actinomycetota</taxon>
        <taxon>Actinomycetes</taxon>
        <taxon>Mycobacteriales</taxon>
        <taxon>Corynebacteriaceae</taxon>
        <taxon>Corynebacterium</taxon>
    </lineage>
</organism>
<evidence type="ECO:0000256" key="1">
    <source>
        <dbReference type="SAM" id="MobiDB-lite"/>
    </source>
</evidence>
<gene>
    <name evidence="2" type="ORF">HMPREF9997_00832</name>
</gene>
<name>L1MJV5_9CORY</name>
<evidence type="ECO:0000313" key="2">
    <source>
        <dbReference type="EMBL" id="EKX91229.1"/>
    </source>
</evidence>
<dbReference type="Pfam" id="PF06013">
    <property type="entry name" value="WXG100"/>
    <property type="match status" value="1"/>
</dbReference>
<dbReference type="InterPro" id="IPR036689">
    <property type="entry name" value="ESAT-6-like_sf"/>
</dbReference>